<protein>
    <submittedName>
        <fullName evidence="2">Uncharacterized protein</fullName>
    </submittedName>
</protein>
<dbReference type="AlphaFoldDB" id="A0A8B6GIR7"/>
<evidence type="ECO:0000256" key="1">
    <source>
        <dbReference type="SAM" id="MobiDB-lite"/>
    </source>
</evidence>
<feature type="region of interest" description="Disordered" evidence="1">
    <location>
        <begin position="211"/>
        <end position="231"/>
    </location>
</feature>
<evidence type="ECO:0000313" key="2">
    <source>
        <dbReference type="EMBL" id="VDI64379.1"/>
    </source>
</evidence>
<name>A0A8B6GIR7_MYTGA</name>
<keyword evidence="3" id="KW-1185">Reference proteome</keyword>
<feature type="region of interest" description="Disordered" evidence="1">
    <location>
        <begin position="110"/>
        <end position="134"/>
    </location>
</feature>
<sequence>MPPKQKSSAVQVNKNDKQLAPQVTKIEVKKKPKAGHEELKSLSPFLQLTYDKLIQIHDSGAPTSKPQKDPLILEHQIDSELTWIAEQIRSYRQTSGSILEIKELLKDRLKSEKEVSKGPKPNQSMQTDPKTKSIDLTVDDNIREIKTEISQIINELSILEKDMQSLLSLAQKGDLESKTEKGKNNKKETQLQGKVTAHQAFEKIQTILHGQMKKTGSATNKKQALDAVNEK</sequence>
<dbReference type="EMBL" id="UYJE01008499">
    <property type="protein sequence ID" value="VDI64379.1"/>
    <property type="molecule type" value="Genomic_DNA"/>
</dbReference>
<evidence type="ECO:0000313" key="3">
    <source>
        <dbReference type="Proteomes" id="UP000596742"/>
    </source>
</evidence>
<reference evidence="2" key="1">
    <citation type="submission" date="2018-11" db="EMBL/GenBank/DDBJ databases">
        <authorList>
            <person name="Alioto T."/>
            <person name="Alioto T."/>
        </authorList>
    </citation>
    <scope>NUCLEOTIDE SEQUENCE</scope>
</reference>
<feature type="compositionally biased region" description="Basic and acidic residues" evidence="1">
    <location>
        <begin position="173"/>
        <end position="189"/>
    </location>
</feature>
<feature type="region of interest" description="Disordered" evidence="1">
    <location>
        <begin position="173"/>
        <end position="195"/>
    </location>
</feature>
<comment type="caution">
    <text evidence="2">The sequence shown here is derived from an EMBL/GenBank/DDBJ whole genome shotgun (WGS) entry which is preliminary data.</text>
</comment>
<accession>A0A8B6GIR7</accession>
<feature type="compositionally biased region" description="Basic and acidic residues" evidence="1">
    <location>
        <begin position="26"/>
        <end position="38"/>
    </location>
</feature>
<organism evidence="2 3">
    <name type="scientific">Mytilus galloprovincialis</name>
    <name type="common">Mediterranean mussel</name>
    <dbReference type="NCBI Taxonomy" id="29158"/>
    <lineage>
        <taxon>Eukaryota</taxon>
        <taxon>Metazoa</taxon>
        <taxon>Spiralia</taxon>
        <taxon>Lophotrochozoa</taxon>
        <taxon>Mollusca</taxon>
        <taxon>Bivalvia</taxon>
        <taxon>Autobranchia</taxon>
        <taxon>Pteriomorphia</taxon>
        <taxon>Mytilida</taxon>
        <taxon>Mytiloidea</taxon>
        <taxon>Mytilidae</taxon>
        <taxon>Mytilinae</taxon>
        <taxon>Mytilus</taxon>
    </lineage>
</organism>
<proteinExistence type="predicted"/>
<gene>
    <name evidence="2" type="ORF">MGAL_10B025807</name>
</gene>
<dbReference type="Proteomes" id="UP000596742">
    <property type="component" value="Unassembled WGS sequence"/>
</dbReference>
<feature type="region of interest" description="Disordered" evidence="1">
    <location>
        <begin position="1"/>
        <end position="38"/>
    </location>
</feature>
<feature type="compositionally biased region" description="Polar residues" evidence="1">
    <location>
        <begin position="1"/>
        <end position="13"/>
    </location>
</feature>